<keyword evidence="6" id="KW-1185">Reference proteome</keyword>
<accession>A0ABS8AXJ7</accession>
<feature type="domain" description="Alginate lyase" evidence="4">
    <location>
        <begin position="75"/>
        <end position="352"/>
    </location>
</feature>
<dbReference type="InterPro" id="IPR008397">
    <property type="entry name" value="Alginate_lyase_dom"/>
</dbReference>
<comment type="caution">
    <text evidence="5">The sequence shown here is derived from an EMBL/GenBank/DDBJ whole genome shotgun (WGS) entry which is preliminary data.</text>
</comment>
<protein>
    <submittedName>
        <fullName evidence="5">Alginate lyase family protein</fullName>
    </submittedName>
</protein>
<organism evidence="5 6">
    <name type="scientific">Hymenobacter lucidus</name>
    <dbReference type="NCBI Taxonomy" id="2880930"/>
    <lineage>
        <taxon>Bacteria</taxon>
        <taxon>Pseudomonadati</taxon>
        <taxon>Bacteroidota</taxon>
        <taxon>Cytophagia</taxon>
        <taxon>Cytophagales</taxon>
        <taxon>Hymenobacteraceae</taxon>
        <taxon>Hymenobacter</taxon>
    </lineage>
</organism>
<evidence type="ECO:0000256" key="2">
    <source>
        <dbReference type="ARBA" id="ARBA00023239"/>
    </source>
</evidence>
<name>A0ABS8AXJ7_9BACT</name>
<feature type="signal peptide" evidence="3">
    <location>
        <begin position="1"/>
        <end position="26"/>
    </location>
</feature>
<proteinExistence type="predicted"/>
<dbReference type="Pfam" id="PF05426">
    <property type="entry name" value="Alginate_lyase"/>
    <property type="match status" value="1"/>
</dbReference>
<dbReference type="GO" id="GO:0016829">
    <property type="term" value="F:lyase activity"/>
    <property type="evidence" value="ECO:0007669"/>
    <property type="project" value="UniProtKB-KW"/>
</dbReference>
<dbReference type="RefSeq" id="WP_226179485.1">
    <property type="nucleotide sequence ID" value="NZ_JAJADR010000008.1"/>
</dbReference>
<evidence type="ECO:0000313" key="5">
    <source>
        <dbReference type="EMBL" id="MCB2410507.1"/>
    </source>
</evidence>
<sequence>MRTITNPWPVLLVALVLAALAGAAQAAPATPFLLLDPAALSQYRTTYKKGGPAEAQQVKALLTKADQALRHGPYTVTSKQRMPPSGDKHDYISQAPYWWPDPSKPDGKPYIQKDGLVNPETEQLQDDENLAGLCRDVRDLALGYYFSGDEKYAAHAARQLRTFFLDPATRMNPNLNFGQGIPGLNDGRSFGIIESRHLVYIPDALALLSGSKSLTPALVRDLKGWYGQYVQWLTTSKIGQEEGANKNNHGTFHDVQLVDFALFIGNRELARQTLEKQTLPRLPVQFAPDGSQPLELARTRPWNYVSMNLQGWLQLAVLARHAGVDLWQYTSPEGRSLGQAVAWFRPYLLKEKQMERPDAVPAGNTAILTIYNRADREYPALEANKVFAQYPDFVRTPWAI</sequence>
<keyword evidence="1 3" id="KW-0732">Signal</keyword>
<evidence type="ECO:0000256" key="1">
    <source>
        <dbReference type="ARBA" id="ARBA00022729"/>
    </source>
</evidence>
<dbReference type="Gene3D" id="1.50.10.100">
    <property type="entry name" value="Chondroitin AC/alginate lyase"/>
    <property type="match status" value="1"/>
</dbReference>
<dbReference type="Proteomes" id="UP001165296">
    <property type="component" value="Unassembled WGS sequence"/>
</dbReference>
<evidence type="ECO:0000313" key="6">
    <source>
        <dbReference type="Proteomes" id="UP001165296"/>
    </source>
</evidence>
<reference evidence="5" key="1">
    <citation type="submission" date="2021-10" db="EMBL/GenBank/DDBJ databases">
        <authorList>
            <person name="Dean J.D."/>
            <person name="Kim M.K."/>
            <person name="Newey C.N."/>
            <person name="Stoker T.S."/>
            <person name="Thompson D.W."/>
            <person name="Grose J.H."/>
        </authorList>
    </citation>
    <scope>NUCLEOTIDE SEQUENCE</scope>
    <source>
        <strain evidence="5">BT178</strain>
    </source>
</reference>
<dbReference type="EMBL" id="JAJADR010000008">
    <property type="protein sequence ID" value="MCB2410507.1"/>
    <property type="molecule type" value="Genomic_DNA"/>
</dbReference>
<feature type="chain" id="PRO_5046740250" evidence="3">
    <location>
        <begin position="27"/>
        <end position="400"/>
    </location>
</feature>
<dbReference type="SUPFAM" id="SSF48230">
    <property type="entry name" value="Chondroitin AC/alginate lyase"/>
    <property type="match status" value="1"/>
</dbReference>
<keyword evidence="2 5" id="KW-0456">Lyase</keyword>
<evidence type="ECO:0000256" key="3">
    <source>
        <dbReference type="SAM" id="SignalP"/>
    </source>
</evidence>
<evidence type="ECO:0000259" key="4">
    <source>
        <dbReference type="Pfam" id="PF05426"/>
    </source>
</evidence>
<gene>
    <name evidence="5" type="ORF">LGH74_21135</name>
</gene>
<dbReference type="InterPro" id="IPR008929">
    <property type="entry name" value="Chondroitin_lyas"/>
</dbReference>